<evidence type="ECO:0000313" key="7">
    <source>
        <dbReference type="Proteomes" id="UP001300496"/>
    </source>
</evidence>
<keyword evidence="1" id="KW-0805">Transcription regulation</keyword>
<dbReference type="Pfam" id="PF12833">
    <property type="entry name" value="HTH_18"/>
    <property type="match status" value="1"/>
</dbReference>
<dbReference type="InterPro" id="IPR018062">
    <property type="entry name" value="HTH_AraC-typ_CS"/>
</dbReference>
<proteinExistence type="predicted"/>
<evidence type="ECO:0000256" key="2">
    <source>
        <dbReference type="ARBA" id="ARBA00023125"/>
    </source>
</evidence>
<feature type="domain" description="HTH araC/xylS-type" evidence="5">
    <location>
        <begin position="186"/>
        <end position="284"/>
    </location>
</feature>
<evidence type="ECO:0000313" key="6">
    <source>
        <dbReference type="EMBL" id="MCT9002410.1"/>
    </source>
</evidence>
<dbReference type="Proteomes" id="UP001300496">
    <property type="component" value="Unassembled WGS sequence"/>
</dbReference>
<dbReference type="InterPro" id="IPR018060">
    <property type="entry name" value="HTH_AraC"/>
</dbReference>
<dbReference type="EMBL" id="JAODOR010000010">
    <property type="protein sequence ID" value="MCT9002410.1"/>
    <property type="molecule type" value="Genomic_DNA"/>
</dbReference>
<accession>A0ABT2PDA8</accession>
<gene>
    <name evidence="6" type="ORF">N4R40_08550</name>
</gene>
<dbReference type="InterPro" id="IPR003313">
    <property type="entry name" value="AraC-bd"/>
</dbReference>
<dbReference type="PROSITE" id="PS00041">
    <property type="entry name" value="HTH_ARAC_FAMILY_1"/>
    <property type="match status" value="1"/>
</dbReference>
<keyword evidence="4" id="KW-0804">Transcription</keyword>
<dbReference type="Gene3D" id="2.60.120.280">
    <property type="entry name" value="Regulatory protein AraC"/>
    <property type="match status" value="1"/>
</dbReference>
<dbReference type="PROSITE" id="PS01124">
    <property type="entry name" value="HTH_ARAC_FAMILY_2"/>
    <property type="match status" value="1"/>
</dbReference>
<dbReference type="SUPFAM" id="SSF46689">
    <property type="entry name" value="Homeodomain-like"/>
    <property type="match status" value="2"/>
</dbReference>
<dbReference type="InterPro" id="IPR037923">
    <property type="entry name" value="HTH-like"/>
</dbReference>
<dbReference type="InterPro" id="IPR009057">
    <property type="entry name" value="Homeodomain-like_sf"/>
</dbReference>
<organism evidence="6 7">
    <name type="scientific">Microbacterium memoriense</name>
    <dbReference type="NCBI Taxonomy" id="2978350"/>
    <lineage>
        <taxon>Bacteria</taxon>
        <taxon>Bacillati</taxon>
        <taxon>Actinomycetota</taxon>
        <taxon>Actinomycetes</taxon>
        <taxon>Micrococcales</taxon>
        <taxon>Microbacteriaceae</taxon>
        <taxon>Microbacterium</taxon>
    </lineage>
</organism>
<evidence type="ECO:0000256" key="4">
    <source>
        <dbReference type="ARBA" id="ARBA00023163"/>
    </source>
</evidence>
<dbReference type="RefSeq" id="WP_261606949.1">
    <property type="nucleotide sequence ID" value="NZ_JAODOR010000010.1"/>
</dbReference>
<dbReference type="CDD" id="cd06986">
    <property type="entry name" value="cupin_MmsR-like_N"/>
    <property type="match status" value="1"/>
</dbReference>
<dbReference type="PANTHER" id="PTHR46796">
    <property type="entry name" value="HTH-TYPE TRANSCRIPTIONAL ACTIVATOR RHAS-RELATED"/>
    <property type="match status" value="1"/>
</dbReference>
<sequence length="287" mass="30900">MELSEGFEHQRLAIVPRPAVEEALGHPVTRRLIVTDAGFFPRAERHGRQRPEGTREAIVIACSSGAGWVRTDAGTVRIEPGMVAVLPPGIAHAYGADLADPWTIRWCHVDGSDVSDLLIALGAVDGATVHTLRSPERIAGLLDDIVRALEQGPSTARLIEAAGLAWHLLTRLAVDRVLPVDGGPVQRTLRHLDEHVDATVRVPELAAAVGVSTSHLAAIFRTATGGGILAYHQGVKMAHARRLLDTTDASVAEVGRAVGMDDPFYFSRRFRATHGMSPRAYRALRKG</sequence>
<comment type="caution">
    <text evidence="6">The sequence shown here is derived from an EMBL/GenBank/DDBJ whole genome shotgun (WGS) entry which is preliminary data.</text>
</comment>
<dbReference type="PANTHER" id="PTHR46796:SF7">
    <property type="entry name" value="ARAC FAMILY TRANSCRIPTIONAL REGULATOR"/>
    <property type="match status" value="1"/>
</dbReference>
<keyword evidence="7" id="KW-1185">Reference proteome</keyword>
<dbReference type="SUPFAM" id="SSF51215">
    <property type="entry name" value="Regulatory protein AraC"/>
    <property type="match status" value="1"/>
</dbReference>
<name>A0ABT2PDA8_9MICO</name>
<dbReference type="SMART" id="SM00342">
    <property type="entry name" value="HTH_ARAC"/>
    <property type="match status" value="1"/>
</dbReference>
<evidence type="ECO:0000259" key="5">
    <source>
        <dbReference type="PROSITE" id="PS01124"/>
    </source>
</evidence>
<evidence type="ECO:0000256" key="3">
    <source>
        <dbReference type="ARBA" id="ARBA00023159"/>
    </source>
</evidence>
<dbReference type="Pfam" id="PF02311">
    <property type="entry name" value="AraC_binding"/>
    <property type="match status" value="1"/>
</dbReference>
<reference evidence="6 7" key="1">
    <citation type="journal article" date="2024" name="Int. J. Syst. Evol. Microbiol.">
        <title>Microbacterium memoriense sp. nov., a member of the Actinomycetota from marine beach sediment of the north coast of Portugal.</title>
        <authorList>
            <person name="Santos J.D.N.D."/>
            <person name="Klimek D."/>
            <person name="Calusinska M."/>
            <person name="Lobo-da-Cunha A."/>
            <person name="Catita J."/>
            <person name="Goncalves H."/>
            <person name="Gonzalez I."/>
            <person name="Lage O.M."/>
        </authorList>
    </citation>
    <scope>NUCLEOTIDE SEQUENCE [LARGE SCALE GENOMIC DNA]</scope>
    <source>
        <strain evidence="6 7">PMIC_1C1B</strain>
    </source>
</reference>
<dbReference type="InterPro" id="IPR050204">
    <property type="entry name" value="AraC_XylS_family_regulators"/>
</dbReference>
<dbReference type="Gene3D" id="1.10.10.60">
    <property type="entry name" value="Homeodomain-like"/>
    <property type="match status" value="1"/>
</dbReference>
<protein>
    <submittedName>
        <fullName evidence="6">AraC family transcriptional regulator</fullName>
    </submittedName>
</protein>
<keyword evidence="2" id="KW-0238">DNA-binding</keyword>
<keyword evidence="3" id="KW-0010">Activator</keyword>
<evidence type="ECO:0000256" key="1">
    <source>
        <dbReference type="ARBA" id="ARBA00023015"/>
    </source>
</evidence>